<evidence type="ECO:0008006" key="3">
    <source>
        <dbReference type="Google" id="ProtNLM"/>
    </source>
</evidence>
<dbReference type="Proteomes" id="UP000266841">
    <property type="component" value="Unassembled WGS sequence"/>
</dbReference>
<dbReference type="Gene3D" id="2.60.120.920">
    <property type="match status" value="1"/>
</dbReference>
<dbReference type="SUPFAM" id="SSF49899">
    <property type="entry name" value="Concanavalin A-like lectins/glucanases"/>
    <property type="match status" value="1"/>
</dbReference>
<dbReference type="InterPro" id="IPR043136">
    <property type="entry name" value="B30.2/SPRY_sf"/>
</dbReference>
<comment type="caution">
    <text evidence="1">The sequence shown here is derived from an EMBL/GenBank/DDBJ whole genome shotgun (WGS) entry which is preliminary data.</text>
</comment>
<name>K0RC70_THAOC</name>
<dbReference type="AlphaFoldDB" id="K0RC70"/>
<reference evidence="1 2" key="1">
    <citation type="journal article" date="2012" name="Genome Biol.">
        <title>Genome and low-iron response of an oceanic diatom adapted to chronic iron limitation.</title>
        <authorList>
            <person name="Lommer M."/>
            <person name="Specht M."/>
            <person name="Roy A.S."/>
            <person name="Kraemer L."/>
            <person name="Andreson R."/>
            <person name="Gutowska M.A."/>
            <person name="Wolf J."/>
            <person name="Bergner S.V."/>
            <person name="Schilhabel M.B."/>
            <person name="Klostermeier U.C."/>
            <person name="Beiko R.G."/>
            <person name="Rosenstiel P."/>
            <person name="Hippler M."/>
            <person name="Laroche J."/>
        </authorList>
    </citation>
    <scope>NUCLEOTIDE SEQUENCE [LARGE SCALE GENOMIC DNA]</scope>
    <source>
        <strain evidence="1 2">CCMP1005</strain>
    </source>
</reference>
<accession>K0RC70</accession>
<keyword evidence="2" id="KW-1185">Reference proteome</keyword>
<organism evidence="1 2">
    <name type="scientific">Thalassiosira oceanica</name>
    <name type="common">Marine diatom</name>
    <dbReference type="NCBI Taxonomy" id="159749"/>
    <lineage>
        <taxon>Eukaryota</taxon>
        <taxon>Sar</taxon>
        <taxon>Stramenopiles</taxon>
        <taxon>Ochrophyta</taxon>
        <taxon>Bacillariophyta</taxon>
        <taxon>Coscinodiscophyceae</taxon>
        <taxon>Thalassiosirophycidae</taxon>
        <taxon>Thalassiosirales</taxon>
        <taxon>Thalassiosiraceae</taxon>
        <taxon>Thalassiosira</taxon>
    </lineage>
</organism>
<dbReference type="OrthoDB" id="195558at2759"/>
<evidence type="ECO:0000313" key="1">
    <source>
        <dbReference type="EMBL" id="EJK50790.1"/>
    </source>
</evidence>
<dbReference type="InterPro" id="IPR013320">
    <property type="entry name" value="ConA-like_dom_sf"/>
</dbReference>
<gene>
    <name evidence="1" type="ORF">THAOC_30111</name>
</gene>
<evidence type="ECO:0000313" key="2">
    <source>
        <dbReference type="Proteomes" id="UP000266841"/>
    </source>
</evidence>
<proteinExistence type="predicted"/>
<sequence length="183" mass="20809">MRTGEHYAEFKSLEAACVGIVRPMPELDTSNFRDKEYFYFGDLDLYPVFLTHKTKEWGEDSVHTCNYGAHDGHSYSTKWDWADRGRHDEGWAGMESSMSGDTVGLLLDLDEGTLTVYRNNLPLGVMKDGLSGPFCWCTYVDDGGVVAIRRGQNKTLKGQRTLFDYQFSRTTVRRRPPLAFGQT</sequence>
<dbReference type="EMBL" id="AGNL01042951">
    <property type="protein sequence ID" value="EJK50790.1"/>
    <property type="molecule type" value="Genomic_DNA"/>
</dbReference>
<protein>
    <recommendedName>
        <fullName evidence="3">B30.2/SPRY domain-containing protein</fullName>
    </recommendedName>
</protein>